<dbReference type="eggNOG" id="ENOG50337J6">
    <property type="taxonomic scope" value="Bacteria"/>
</dbReference>
<sequence length="73" mass="8386">MIEPDFPHIILTFEYKGWKVEIDQGEMNGSATYAVWANYNNGCVVAVPLASSRQEAVRRAKQWINTRNKKNKT</sequence>
<reference evidence="1" key="1">
    <citation type="submission" date="2006-06" db="EMBL/GenBank/DDBJ databases">
        <title>Complete sequence of Trichodesmium erythraeum IMS101.</title>
        <authorList>
            <consortium name="US DOE Joint Genome Institute"/>
            <person name="Copeland A."/>
            <person name="Lucas S."/>
            <person name="Lapidus A."/>
            <person name="Barry K."/>
            <person name="Detter J.C."/>
            <person name="Glavina del Rio T."/>
            <person name="Hammon N."/>
            <person name="Israni S."/>
            <person name="Dalin E."/>
            <person name="Tice H."/>
            <person name="Pitluck S."/>
            <person name="Kiss H."/>
            <person name="Munk A.C."/>
            <person name="Brettin T."/>
            <person name="Bruce D."/>
            <person name="Han C."/>
            <person name="Tapia R."/>
            <person name="Gilna P."/>
            <person name="Schmutz J."/>
            <person name="Larimer F."/>
            <person name="Land M."/>
            <person name="Hauser L."/>
            <person name="Kyrpides N."/>
            <person name="Kim E."/>
            <person name="Richardson P."/>
        </authorList>
    </citation>
    <scope>NUCLEOTIDE SEQUENCE [LARGE SCALE GENOMIC DNA]</scope>
    <source>
        <strain evidence="1">IMS101</strain>
    </source>
</reference>
<gene>
    <name evidence="1" type="ordered locus">Tery_0884</name>
</gene>
<dbReference type="HOGENOM" id="CLU_189064_0_0_3"/>
<protein>
    <submittedName>
        <fullName evidence="1">Uncharacterized protein</fullName>
    </submittedName>
</protein>
<dbReference type="RefSeq" id="WP_011610677.1">
    <property type="nucleotide sequence ID" value="NC_008312.1"/>
</dbReference>
<proteinExistence type="predicted"/>
<dbReference type="AlphaFoldDB" id="Q117N8"/>
<organism evidence="1">
    <name type="scientific">Trichodesmium erythraeum (strain IMS101)</name>
    <dbReference type="NCBI Taxonomy" id="203124"/>
    <lineage>
        <taxon>Bacteria</taxon>
        <taxon>Bacillati</taxon>
        <taxon>Cyanobacteriota</taxon>
        <taxon>Cyanophyceae</taxon>
        <taxon>Oscillatoriophycideae</taxon>
        <taxon>Oscillatoriales</taxon>
        <taxon>Microcoleaceae</taxon>
        <taxon>Trichodesmium</taxon>
    </lineage>
</organism>
<dbReference type="OrthoDB" id="582729at2"/>
<dbReference type="EMBL" id="CP000393">
    <property type="protein sequence ID" value="ABG50286.1"/>
    <property type="molecule type" value="Genomic_DNA"/>
</dbReference>
<accession>Q117N8</accession>
<evidence type="ECO:0000313" key="1">
    <source>
        <dbReference type="EMBL" id="ABG50286.1"/>
    </source>
</evidence>
<name>Q117N8_TRIEI</name>
<dbReference type="KEGG" id="ter:Tery_0884"/>